<reference evidence="3" key="1">
    <citation type="journal article" date="2013" name="Genome Announc.">
        <title>Draft genome sequence of the grapevine dieback fungus Eutypa lata UCR-EL1.</title>
        <authorList>
            <person name="Blanco-Ulate B."/>
            <person name="Rolshausen P.E."/>
            <person name="Cantu D."/>
        </authorList>
    </citation>
    <scope>NUCLEOTIDE SEQUENCE [LARGE SCALE GENOMIC DNA]</scope>
    <source>
        <strain evidence="3">UCR-EL1</strain>
    </source>
</reference>
<keyword evidence="3" id="KW-1185">Reference proteome</keyword>
<evidence type="ECO:0000313" key="3">
    <source>
        <dbReference type="Proteomes" id="UP000012174"/>
    </source>
</evidence>
<dbReference type="HOGENOM" id="CLU_123479_0_0_1"/>
<accession>M7TIY5</accession>
<proteinExistence type="predicted"/>
<protein>
    <submittedName>
        <fullName evidence="2">Uncharacterized protein</fullName>
    </submittedName>
</protein>
<keyword evidence="1" id="KW-0732">Signal</keyword>
<dbReference type="Proteomes" id="UP000012174">
    <property type="component" value="Unassembled WGS sequence"/>
</dbReference>
<dbReference type="OMA" id="DFHTSNV"/>
<evidence type="ECO:0000256" key="1">
    <source>
        <dbReference type="SAM" id="SignalP"/>
    </source>
</evidence>
<feature type="chain" id="PRO_5004085647" evidence="1">
    <location>
        <begin position="22"/>
        <end position="166"/>
    </location>
</feature>
<dbReference type="AlphaFoldDB" id="M7TIY5"/>
<dbReference type="KEGG" id="ela:UCREL1_3060"/>
<dbReference type="eggNOG" id="ENOG502S9U1">
    <property type="taxonomic scope" value="Eukaryota"/>
</dbReference>
<dbReference type="OrthoDB" id="2097653at2759"/>
<evidence type="ECO:0000313" key="2">
    <source>
        <dbReference type="EMBL" id="EMR69921.1"/>
    </source>
</evidence>
<organism evidence="2 3">
    <name type="scientific">Eutypa lata (strain UCR-EL1)</name>
    <name type="common">Grapevine dieback disease fungus</name>
    <name type="synonym">Eutypa armeniacae</name>
    <dbReference type="NCBI Taxonomy" id="1287681"/>
    <lineage>
        <taxon>Eukaryota</taxon>
        <taxon>Fungi</taxon>
        <taxon>Dikarya</taxon>
        <taxon>Ascomycota</taxon>
        <taxon>Pezizomycotina</taxon>
        <taxon>Sordariomycetes</taxon>
        <taxon>Xylariomycetidae</taxon>
        <taxon>Xylariales</taxon>
        <taxon>Diatrypaceae</taxon>
        <taxon>Eutypa</taxon>
    </lineage>
</organism>
<dbReference type="EMBL" id="KB705996">
    <property type="protein sequence ID" value="EMR69921.1"/>
    <property type="molecule type" value="Genomic_DNA"/>
</dbReference>
<feature type="signal peptide" evidence="1">
    <location>
        <begin position="1"/>
        <end position="21"/>
    </location>
</feature>
<gene>
    <name evidence="2" type="ORF">UCREL1_3060</name>
</gene>
<name>M7TIY5_EUTLA</name>
<sequence>MLTTTFLQTVLLVAGAGLSLSKPIYPRFSVGQEHFEVLALRRSMEMNPAAVTDVECLDRDVHIVFHDQNIAELAICSGLTGSTTRCEGAPQYTVGESRSAKFTLKAASEGAAIDITRDQWEQCVRAARAVCPTGSMKATCAGGASRGGNVNFVLDKPGSSSSSSEL</sequence>